<feature type="compositionally biased region" description="Polar residues" evidence="3">
    <location>
        <begin position="244"/>
        <end position="270"/>
    </location>
</feature>
<feature type="compositionally biased region" description="Low complexity" evidence="3">
    <location>
        <begin position="197"/>
        <end position="214"/>
    </location>
</feature>
<feature type="signal peptide" evidence="4">
    <location>
        <begin position="1"/>
        <end position="16"/>
    </location>
</feature>
<dbReference type="Gene3D" id="1.10.1280.10">
    <property type="entry name" value="Di-copper center containing domain from catechol oxidase"/>
    <property type="match status" value="1"/>
</dbReference>
<dbReference type="Pfam" id="PF00264">
    <property type="entry name" value="Tyrosinase"/>
    <property type="match status" value="1"/>
</dbReference>
<dbReference type="PRINTS" id="PR00092">
    <property type="entry name" value="TYROSINASE"/>
</dbReference>
<evidence type="ECO:0000259" key="5">
    <source>
        <dbReference type="Pfam" id="PF00264"/>
    </source>
</evidence>
<feature type="region of interest" description="Disordered" evidence="3">
    <location>
        <begin position="58"/>
        <end position="477"/>
    </location>
</feature>
<evidence type="ECO:0000256" key="1">
    <source>
        <dbReference type="ARBA" id="ARBA00022723"/>
    </source>
</evidence>
<dbReference type="EMBL" id="KL659507">
    <property type="protein sequence ID" value="KFA69375.1"/>
    <property type="molecule type" value="Genomic_DNA"/>
</dbReference>
<keyword evidence="2" id="KW-0560">Oxidoreductase</keyword>
<dbReference type="InterPro" id="IPR050316">
    <property type="entry name" value="Tyrosinase/Hemocyanin"/>
</dbReference>
<proteinExistence type="predicted"/>
<dbReference type="GO" id="GO:0016491">
    <property type="term" value="F:oxidoreductase activity"/>
    <property type="evidence" value="ECO:0007669"/>
    <property type="project" value="UniProtKB-KW"/>
</dbReference>
<dbReference type="HOGENOM" id="CLU_334994_0_0_1"/>
<feature type="compositionally biased region" description="Polar residues" evidence="3">
    <location>
        <begin position="182"/>
        <end position="196"/>
    </location>
</feature>
<keyword evidence="7" id="KW-1185">Reference proteome</keyword>
<dbReference type="GO" id="GO:0046872">
    <property type="term" value="F:metal ion binding"/>
    <property type="evidence" value="ECO:0007669"/>
    <property type="project" value="UniProtKB-KW"/>
</dbReference>
<dbReference type="OMA" id="QDESMEN"/>
<name>A0A084QZJ0_STAC4</name>
<feature type="compositionally biased region" description="Low complexity" evidence="3">
    <location>
        <begin position="271"/>
        <end position="297"/>
    </location>
</feature>
<dbReference type="Proteomes" id="UP000028524">
    <property type="component" value="Unassembled WGS sequence"/>
</dbReference>
<evidence type="ECO:0000313" key="6">
    <source>
        <dbReference type="EMBL" id="KFA69375.1"/>
    </source>
</evidence>
<dbReference type="SUPFAM" id="SSF48056">
    <property type="entry name" value="Di-copper centre-containing domain"/>
    <property type="match status" value="1"/>
</dbReference>
<dbReference type="PANTHER" id="PTHR11474">
    <property type="entry name" value="TYROSINASE FAMILY MEMBER"/>
    <property type="match status" value="1"/>
</dbReference>
<gene>
    <name evidence="6" type="ORF">S40285_08479</name>
</gene>
<sequence>MHSNLLFAGFIPLVAAKACSSVIAKTHFVTSVVTTIEYSTIPSGPSCTASNAIPSESSFSRLSIPPSDTTLEWTPPPPPTGTDFVWLPSPEPTVSDAEAAASSSVYEHSPSPSGDEDFVSTSPAATAETSRTEQKSSATNVSEHSNSIPTAHPSAVSSGSSASATAPVTSESSVTASDEEPCTTTALESSPTSGDFASTTSTIEQSETTSASSQLVPTSTAVSESTPKPTFTTEETSESTATSIGMSSKTTTSAVETSQTSASSTGVSTQAITSATETCETTTTSPEETPESTITSTHVSFEATTPAPGTHETTATSPEVSSEATSTCTTTITTATSAEESVEVETSSAEETFGPSTSCTTTTTTATSAETSPEASTTCTTTSAETSSETSTSTCTTTTAAASAETSSEASTTTCTTTSAETSPEASTTCTTTSAETSSETSTSTCTTTTTAATSAETSSEASTSPEVSSTTSTAETSVPLVTTTIIPTTLSSKITTTTSISTEAPSASEPSTTSAAATSTTEAPEQTKLPRAYPADIVDELQDESMENLERWLSENNSNGCTLATASVRREWGDLSLEQREDYVGAVLCLQSAPSLYAGQVPGAKSRFDDFVATHQAQTNHIHGTANFLTWHRYFIHEFEQALKNECGYQGVMPYWNWDRYADDPENSPLFNGDSGSFSGNSGPSGCVETGPFKDYTVNLGPGSSTRYNPRCLQRDISKNAARYTKVDITYPLITQSDTVGLFQDRLQGSNNVHASGHFTIGGNPGGDIFTSPGDPYFHLHHAGVDRLYWIWQLQDLNSRLSQVAGRNGQTGRAGSLTETMNLGLNAGDVELGSLLNTMGGLNGELCYIYY</sequence>
<feature type="domain" description="Tyrosinase copper-binding" evidence="5">
    <location>
        <begin position="606"/>
        <end position="795"/>
    </location>
</feature>
<feature type="compositionally biased region" description="Low complexity" evidence="3">
    <location>
        <begin position="154"/>
        <end position="176"/>
    </location>
</feature>
<keyword evidence="1" id="KW-0479">Metal-binding</keyword>
<feature type="region of interest" description="Disordered" evidence="3">
    <location>
        <begin position="497"/>
        <end position="532"/>
    </location>
</feature>
<dbReference type="InterPro" id="IPR008922">
    <property type="entry name" value="Di-copper_centre_dom_sf"/>
</dbReference>
<feature type="compositionally biased region" description="Low complexity" evidence="3">
    <location>
        <begin position="319"/>
        <end position="477"/>
    </location>
</feature>
<evidence type="ECO:0000313" key="7">
    <source>
        <dbReference type="Proteomes" id="UP000028524"/>
    </source>
</evidence>
<evidence type="ECO:0000256" key="3">
    <source>
        <dbReference type="SAM" id="MobiDB-lite"/>
    </source>
</evidence>
<feature type="compositionally biased region" description="Low complexity" evidence="3">
    <location>
        <begin position="497"/>
        <end position="525"/>
    </location>
</feature>
<dbReference type="PANTHER" id="PTHR11474:SF125">
    <property type="entry name" value="N-ACETYL-6-HYDROXYTRYPTOPHAN OXIDASE IVOB-RELATED"/>
    <property type="match status" value="1"/>
</dbReference>
<dbReference type="InterPro" id="IPR002227">
    <property type="entry name" value="Tyrosinase_Cu-bd"/>
</dbReference>
<feature type="compositionally biased region" description="Low complexity" evidence="3">
    <location>
        <begin position="95"/>
        <end position="113"/>
    </location>
</feature>
<dbReference type="InParanoid" id="A0A084QZJ0"/>
<feature type="compositionally biased region" description="Polar residues" evidence="3">
    <location>
        <begin position="119"/>
        <end position="149"/>
    </location>
</feature>
<evidence type="ECO:0000256" key="2">
    <source>
        <dbReference type="ARBA" id="ARBA00023002"/>
    </source>
</evidence>
<protein>
    <recommendedName>
        <fullName evidence="5">Tyrosinase copper-binding domain-containing protein</fullName>
    </recommendedName>
</protein>
<organism evidence="6 7">
    <name type="scientific">Stachybotrys chlorohalonatus (strain IBT 40285)</name>
    <dbReference type="NCBI Taxonomy" id="1283841"/>
    <lineage>
        <taxon>Eukaryota</taxon>
        <taxon>Fungi</taxon>
        <taxon>Dikarya</taxon>
        <taxon>Ascomycota</taxon>
        <taxon>Pezizomycotina</taxon>
        <taxon>Sordariomycetes</taxon>
        <taxon>Hypocreomycetidae</taxon>
        <taxon>Hypocreales</taxon>
        <taxon>Stachybotryaceae</taxon>
        <taxon>Stachybotrys</taxon>
    </lineage>
</organism>
<feature type="compositionally biased region" description="Low complexity" evidence="3">
    <location>
        <begin position="223"/>
        <end position="243"/>
    </location>
</feature>
<keyword evidence="4" id="KW-0732">Signal</keyword>
<dbReference type="STRING" id="1283841.A0A084QZJ0"/>
<dbReference type="OrthoDB" id="6132182at2759"/>
<reference evidence="6 7" key="1">
    <citation type="journal article" date="2014" name="BMC Genomics">
        <title>Comparative genome sequencing reveals chemotype-specific gene clusters in the toxigenic black mold Stachybotrys.</title>
        <authorList>
            <person name="Semeiks J."/>
            <person name="Borek D."/>
            <person name="Otwinowski Z."/>
            <person name="Grishin N.V."/>
        </authorList>
    </citation>
    <scope>NUCLEOTIDE SEQUENCE [LARGE SCALE GENOMIC DNA]</scope>
    <source>
        <strain evidence="6 7">IBT 40285</strain>
    </source>
</reference>
<evidence type="ECO:0000256" key="4">
    <source>
        <dbReference type="SAM" id="SignalP"/>
    </source>
</evidence>
<feature type="chain" id="PRO_5001779999" description="Tyrosinase copper-binding domain-containing protein" evidence="4">
    <location>
        <begin position="17"/>
        <end position="852"/>
    </location>
</feature>
<accession>A0A084QZJ0</accession>
<dbReference type="AlphaFoldDB" id="A0A084QZJ0"/>